<dbReference type="FunFam" id="1.10.1580.10:FF:000002">
    <property type="entry name" value="Guanine nucleotide-binding protein-like 3 (nucleolar)-like"/>
    <property type="match status" value="1"/>
</dbReference>
<dbReference type="Pfam" id="PF01926">
    <property type="entry name" value="MMR_HSR1"/>
    <property type="match status" value="1"/>
</dbReference>
<dbReference type="GO" id="GO:0005525">
    <property type="term" value="F:GTP binding"/>
    <property type="evidence" value="ECO:0007669"/>
    <property type="project" value="UniProtKB-KW"/>
</dbReference>
<keyword evidence="4" id="KW-0342">GTP-binding</keyword>
<keyword evidence="2" id="KW-0547">Nucleotide-binding</keyword>
<keyword evidence="9" id="KW-1185">Reference proteome</keyword>
<keyword evidence="3" id="KW-0175">Coiled coil</keyword>
<evidence type="ECO:0000256" key="2">
    <source>
        <dbReference type="ARBA" id="ARBA00022741"/>
    </source>
</evidence>
<evidence type="ECO:0000256" key="6">
    <source>
        <dbReference type="SAM" id="MobiDB-lite"/>
    </source>
</evidence>
<evidence type="ECO:0000259" key="7">
    <source>
        <dbReference type="PROSITE" id="PS51721"/>
    </source>
</evidence>
<feature type="region of interest" description="Disordered" evidence="6">
    <location>
        <begin position="22"/>
        <end position="58"/>
    </location>
</feature>
<dbReference type="PRINTS" id="PR00326">
    <property type="entry name" value="GTP1OBG"/>
</dbReference>
<dbReference type="EMBL" id="JATAAI010000012">
    <property type="protein sequence ID" value="KAK1741938.1"/>
    <property type="molecule type" value="Genomic_DNA"/>
</dbReference>
<evidence type="ECO:0000256" key="3">
    <source>
        <dbReference type="ARBA" id="ARBA00023054"/>
    </source>
</evidence>
<dbReference type="GO" id="GO:0005730">
    <property type="term" value="C:nucleolus"/>
    <property type="evidence" value="ECO:0007669"/>
    <property type="project" value="UniProtKB-SubCell"/>
</dbReference>
<dbReference type="Proteomes" id="UP001224775">
    <property type="component" value="Unassembled WGS sequence"/>
</dbReference>
<evidence type="ECO:0000313" key="9">
    <source>
        <dbReference type="Proteomes" id="UP001224775"/>
    </source>
</evidence>
<keyword evidence="5" id="KW-0539">Nucleus</keyword>
<dbReference type="InterPro" id="IPR030378">
    <property type="entry name" value="G_CP_dom"/>
</dbReference>
<dbReference type="Gene3D" id="3.40.50.300">
    <property type="entry name" value="P-loop containing nucleotide triphosphate hydrolases"/>
    <property type="match status" value="1"/>
</dbReference>
<dbReference type="PROSITE" id="PS51721">
    <property type="entry name" value="G_CP"/>
    <property type="match status" value="1"/>
</dbReference>
<dbReference type="Gene3D" id="1.10.1580.10">
    <property type="match status" value="1"/>
</dbReference>
<feature type="domain" description="CP-type G" evidence="7">
    <location>
        <begin position="142"/>
        <end position="332"/>
    </location>
</feature>
<organism evidence="8 9">
    <name type="scientific">Skeletonema marinoi</name>
    <dbReference type="NCBI Taxonomy" id="267567"/>
    <lineage>
        <taxon>Eukaryota</taxon>
        <taxon>Sar</taxon>
        <taxon>Stramenopiles</taxon>
        <taxon>Ochrophyta</taxon>
        <taxon>Bacillariophyta</taxon>
        <taxon>Coscinodiscophyceae</taxon>
        <taxon>Thalassiosirophycidae</taxon>
        <taxon>Thalassiosirales</taxon>
        <taxon>Skeletonemataceae</taxon>
        <taxon>Skeletonema</taxon>
        <taxon>Skeletonema marinoi-dohrnii complex</taxon>
    </lineage>
</organism>
<name>A0AAD8Y945_9STRA</name>
<dbReference type="InterPro" id="IPR027417">
    <property type="entry name" value="P-loop_NTPase"/>
</dbReference>
<dbReference type="AlphaFoldDB" id="A0AAD8Y945"/>
<dbReference type="SUPFAM" id="SSF52540">
    <property type="entry name" value="P-loop containing nucleoside triphosphate hydrolases"/>
    <property type="match status" value="1"/>
</dbReference>
<gene>
    <name evidence="8" type="ORF">QTG54_007511</name>
</gene>
<comment type="subcellular location">
    <subcellularLocation>
        <location evidence="1">Nucleus</location>
        <location evidence="1">Nucleolus</location>
    </subcellularLocation>
</comment>
<feature type="region of interest" description="Disordered" evidence="6">
    <location>
        <begin position="73"/>
        <end position="94"/>
    </location>
</feature>
<evidence type="ECO:0000256" key="1">
    <source>
        <dbReference type="ARBA" id="ARBA00004604"/>
    </source>
</evidence>
<reference evidence="8" key="1">
    <citation type="submission" date="2023-06" db="EMBL/GenBank/DDBJ databases">
        <title>Survivors Of The Sea: Transcriptome response of Skeletonema marinoi to long-term dormancy.</title>
        <authorList>
            <person name="Pinder M.I.M."/>
            <person name="Kourtchenko O."/>
            <person name="Robertson E.K."/>
            <person name="Larsson T."/>
            <person name="Maumus F."/>
            <person name="Osuna-Cruz C.M."/>
            <person name="Vancaester E."/>
            <person name="Stenow R."/>
            <person name="Vandepoele K."/>
            <person name="Ploug H."/>
            <person name="Bruchert V."/>
            <person name="Godhe A."/>
            <person name="Topel M."/>
        </authorList>
    </citation>
    <scope>NUCLEOTIDE SEQUENCE</scope>
    <source>
        <strain evidence="8">R05AC</strain>
    </source>
</reference>
<feature type="region of interest" description="Disordered" evidence="6">
    <location>
        <begin position="217"/>
        <end position="239"/>
    </location>
</feature>
<dbReference type="Pfam" id="PF08701">
    <property type="entry name" value="GN3L_Grn1"/>
    <property type="match status" value="1"/>
</dbReference>
<evidence type="ECO:0000256" key="4">
    <source>
        <dbReference type="ARBA" id="ARBA00023134"/>
    </source>
</evidence>
<evidence type="ECO:0000313" key="8">
    <source>
        <dbReference type="EMBL" id="KAK1741938.1"/>
    </source>
</evidence>
<evidence type="ECO:0000256" key="5">
    <source>
        <dbReference type="ARBA" id="ARBA00023242"/>
    </source>
</evidence>
<accession>A0AAD8Y945</accession>
<dbReference type="InterPro" id="IPR014813">
    <property type="entry name" value="Gnl3_N_dom"/>
</dbReference>
<dbReference type="InterPro" id="IPR006073">
    <property type="entry name" value="GTP-bd"/>
</dbReference>
<dbReference type="InterPro" id="IPR023179">
    <property type="entry name" value="GTP-bd_ortho_bundle_sf"/>
</dbReference>
<proteinExistence type="predicted"/>
<feature type="region of interest" description="Disordered" evidence="6">
    <location>
        <begin position="503"/>
        <end position="537"/>
    </location>
</feature>
<sequence>MVKKKGKSKRIALKDKYKIQRRVVESHRKDRKQAKRDSKAGIVRHNKKKDPGIPNSWPFKQELLQNIRQSNERMEQRKLEEKERRAAKGGGGGARNLSELVAEANAKQSQFVAKSGMVVTDVDDSVKTLTTSHGQQSRRAYLRSLKQVIESSDVILQVIDSRDPLGTRIHPAIEAGILSHYDKRMVLVMNKIDLIPKKNVSEWLTFLRRSHPTVALKAGTTQSRSNEGGKSSGVGQAKGESALSSSSAVGVEGLLQLLKNYARSNGEAKKSKTCISVGIIGYPNVGKSSILNSLKRARAVGVSPRPGFTTSLQEVVLDKNIRLIDSPGVVFDDDDTKAGAGAVLRNGIDPDSIDDPIPAIQELIGRCSMESLMMTYNVPAFSTGPEGCMTFLAMVARSKGRVLKGGIPDKLMAGRLVIKDWNQGKIPYYSVPPNEKVDTTASNVGEAKILNQFSEKFDINKILEDHDNELMQELDDVDEMDFVQMNSVPRDAVNAGKMINYLTKEGSDDEDSDDAMDEDGAHVNAQMQDAEDFDFDN</sequence>
<dbReference type="InterPro" id="IPR050755">
    <property type="entry name" value="TRAFAC_YlqF/YawG_RiboMat"/>
</dbReference>
<dbReference type="PANTHER" id="PTHR11089">
    <property type="entry name" value="GTP-BINDING PROTEIN-RELATED"/>
    <property type="match status" value="1"/>
</dbReference>
<feature type="compositionally biased region" description="Basic and acidic residues" evidence="6">
    <location>
        <begin position="73"/>
        <end position="86"/>
    </location>
</feature>
<dbReference type="FunFam" id="3.40.50.300:FF:000571">
    <property type="entry name" value="Guanine nucleotide-binding protein-like NSN1"/>
    <property type="match status" value="1"/>
</dbReference>
<comment type="caution">
    <text evidence="8">The sequence shown here is derived from an EMBL/GenBank/DDBJ whole genome shotgun (WGS) entry which is preliminary data.</text>
</comment>
<protein>
    <submittedName>
        <fullName evidence="8">GTP-binding protein, GNL3/Grn1 family</fullName>
    </submittedName>
</protein>
<dbReference type="GO" id="GO:0050793">
    <property type="term" value="P:regulation of developmental process"/>
    <property type="evidence" value="ECO:0007669"/>
    <property type="project" value="UniProtKB-ARBA"/>
</dbReference>
<dbReference type="GO" id="GO:0051239">
    <property type="term" value="P:regulation of multicellular organismal process"/>
    <property type="evidence" value="ECO:0007669"/>
    <property type="project" value="UniProtKB-ARBA"/>
</dbReference>
<feature type="compositionally biased region" description="Acidic residues" evidence="6">
    <location>
        <begin position="507"/>
        <end position="518"/>
    </location>
</feature>
<dbReference type="PANTHER" id="PTHR11089:SF30">
    <property type="entry name" value="GUANINE NUCLEOTIDE-BINDING PROTEIN-LIKE 3 HOMOLOG"/>
    <property type="match status" value="1"/>
</dbReference>
<feature type="compositionally biased region" description="Polar residues" evidence="6">
    <location>
        <begin position="219"/>
        <end position="229"/>
    </location>
</feature>
<dbReference type="CDD" id="cd04178">
    <property type="entry name" value="Nucleostemin_like"/>
    <property type="match status" value="1"/>
</dbReference>